<dbReference type="Pfam" id="PF20434">
    <property type="entry name" value="BD-FAE"/>
    <property type="match status" value="1"/>
</dbReference>
<evidence type="ECO:0000259" key="2">
    <source>
        <dbReference type="Pfam" id="PF20434"/>
    </source>
</evidence>
<protein>
    <submittedName>
        <fullName evidence="4">Lipase</fullName>
    </submittedName>
</protein>
<dbReference type="RefSeq" id="WP_087176584.1">
    <property type="nucleotide sequence ID" value="NZ_NFLS01000020.1"/>
</dbReference>
<dbReference type="InterPro" id="IPR049492">
    <property type="entry name" value="BD-FAE-like_dom"/>
</dbReference>
<evidence type="ECO:0000313" key="3">
    <source>
        <dbReference type="EMBL" id="OUQ55528.1"/>
    </source>
</evidence>
<organism evidence="4 5">
    <name type="scientific">Lactobacillus gallinarum</name>
    <dbReference type="NCBI Taxonomy" id="52242"/>
    <lineage>
        <taxon>Bacteria</taxon>
        <taxon>Bacillati</taxon>
        <taxon>Bacillota</taxon>
        <taxon>Bacilli</taxon>
        <taxon>Lactobacillales</taxon>
        <taxon>Lactobacillaceae</taxon>
        <taxon>Lactobacillus</taxon>
    </lineage>
</organism>
<dbReference type="SUPFAM" id="SSF53474">
    <property type="entry name" value="alpha/beta-Hydrolases"/>
    <property type="match status" value="1"/>
</dbReference>
<name>A0A1Y4W6A3_9LACO</name>
<dbReference type="EMBL" id="NFLZ01000005">
    <property type="protein sequence ID" value="OUQ77143.1"/>
    <property type="molecule type" value="Genomic_DNA"/>
</dbReference>
<dbReference type="InterPro" id="IPR029058">
    <property type="entry name" value="AB_hydrolase_fold"/>
</dbReference>
<dbReference type="PANTHER" id="PTHR48081">
    <property type="entry name" value="AB HYDROLASE SUPERFAMILY PROTEIN C4A8.06C"/>
    <property type="match status" value="1"/>
</dbReference>
<dbReference type="Proteomes" id="UP000196293">
    <property type="component" value="Unassembled WGS sequence"/>
</dbReference>
<dbReference type="Proteomes" id="UP000195859">
    <property type="component" value="Unassembled WGS sequence"/>
</dbReference>
<evidence type="ECO:0000313" key="6">
    <source>
        <dbReference type="Proteomes" id="UP000196293"/>
    </source>
</evidence>
<dbReference type="Gene3D" id="3.40.50.1820">
    <property type="entry name" value="alpha/beta hydrolase"/>
    <property type="match status" value="1"/>
</dbReference>
<sequence>MELTNKIKNFLHEYRSGCKKSDDHRDSDLPHDIPEVERIDNLSYGPDEKWHTLDVYLPKKESAPFPVIINIHGGGWVYGTKETYQYYGMGLAKRGFAFINPNYRLAPEHAEFPDELDDVDRYMHWVDDHAEEYRLDRNNVFIIGDSAGGQMAEQYVTILANPDYAKLFSYKPLNLKFRAVGLNCAASFVLTPDSLAGVESLYFTKNAVNKYHEQLDVEKYIDHNFLPTFLITANNDFLHDMQFTLFGFLLGRGVHAICKSYGDEDNPRGHVFFVNQKDRIADIANDEEIDFFRQHMSK</sequence>
<keyword evidence="6" id="KW-1185">Reference proteome</keyword>
<comment type="caution">
    <text evidence="4">The sequence shown here is derived from an EMBL/GenBank/DDBJ whole genome shotgun (WGS) entry which is preliminary data.</text>
</comment>
<reference evidence="4" key="2">
    <citation type="journal article" date="2018" name="BMC Genomics">
        <title>Whole genome sequencing and function prediction of 133 gut anaerobes isolated from chicken caecum in pure cultures.</title>
        <authorList>
            <person name="Medvecky M."/>
            <person name="Cejkova D."/>
            <person name="Polansky O."/>
            <person name="Karasova D."/>
            <person name="Kubasova T."/>
            <person name="Cizek A."/>
            <person name="Rychlik I."/>
        </authorList>
    </citation>
    <scope>NUCLEOTIDE SEQUENCE</scope>
    <source>
        <strain evidence="4">An101</strain>
        <strain evidence="3">An115</strain>
    </source>
</reference>
<gene>
    <name evidence="4" type="ORF">B5E44_03080</name>
    <name evidence="3" type="ORF">B5E59_07420</name>
</gene>
<dbReference type="AlphaFoldDB" id="A0A1Y4W6A3"/>
<proteinExistence type="predicted"/>
<feature type="domain" description="BD-FAE-like" evidence="2">
    <location>
        <begin position="53"/>
        <end position="153"/>
    </location>
</feature>
<dbReference type="EMBL" id="NFLS01000020">
    <property type="protein sequence ID" value="OUQ55528.1"/>
    <property type="molecule type" value="Genomic_DNA"/>
</dbReference>
<dbReference type="InterPro" id="IPR050300">
    <property type="entry name" value="GDXG_lipolytic_enzyme"/>
</dbReference>
<keyword evidence="1" id="KW-0378">Hydrolase</keyword>
<evidence type="ECO:0000313" key="4">
    <source>
        <dbReference type="EMBL" id="OUQ77143.1"/>
    </source>
</evidence>
<accession>A0A1Y4W6A3</accession>
<evidence type="ECO:0000256" key="1">
    <source>
        <dbReference type="ARBA" id="ARBA00022801"/>
    </source>
</evidence>
<dbReference type="GO" id="GO:0016787">
    <property type="term" value="F:hydrolase activity"/>
    <property type="evidence" value="ECO:0007669"/>
    <property type="project" value="UniProtKB-KW"/>
</dbReference>
<evidence type="ECO:0000313" key="5">
    <source>
        <dbReference type="Proteomes" id="UP000195859"/>
    </source>
</evidence>
<reference evidence="5 6" key="1">
    <citation type="submission" date="2017-04" db="EMBL/GenBank/DDBJ databases">
        <title>Function of individual gut microbiota members based on whole genome sequencing of pure cultures obtained from chicken caecum.</title>
        <authorList>
            <person name="Medvecky M."/>
            <person name="Cejkova D."/>
            <person name="Polansky O."/>
            <person name="Karasova D."/>
            <person name="Kubasova T."/>
            <person name="Cizek A."/>
            <person name="Rychlik I."/>
        </authorList>
    </citation>
    <scope>NUCLEOTIDE SEQUENCE [LARGE SCALE GENOMIC DNA]</scope>
    <source>
        <strain evidence="5">An101</strain>
        <strain evidence="6">An115</strain>
    </source>
</reference>